<evidence type="ECO:0000313" key="1">
    <source>
        <dbReference type="EMBL" id="NAY93084.1"/>
    </source>
</evidence>
<reference evidence="1" key="1">
    <citation type="submission" date="2020-01" db="EMBL/GenBank/DDBJ databases">
        <title>Muricauda ochracea sp. nov., isolated from a tidal flat of Garorim bay in Korea.</title>
        <authorList>
            <person name="Kim D."/>
            <person name="Yoo Y."/>
            <person name="Kim J.-J."/>
        </authorList>
    </citation>
    <scope>NUCLEOTIDE SEQUENCE</scope>
    <source>
        <strain evidence="1">JGD-17</strain>
    </source>
</reference>
<sequence>MKIYNQYQLPNEIKTGEIKRFVYVLPKFVLGDNEKLMIELKEEKGSRRVDMMTDL</sequence>
<dbReference type="Proteomes" id="UP000667650">
    <property type="component" value="Unassembled WGS sequence"/>
</dbReference>
<gene>
    <name evidence="1" type="ORF">GTQ34_14275</name>
</gene>
<dbReference type="RefSeq" id="WP_166524497.1">
    <property type="nucleotide sequence ID" value="NZ_JAAABI010000006.1"/>
</dbReference>
<protein>
    <submittedName>
        <fullName evidence="1">Uncharacterized protein</fullName>
    </submittedName>
</protein>
<comment type="caution">
    <text evidence="1">The sequence shown here is derived from an EMBL/GenBank/DDBJ whole genome shotgun (WGS) entry which is preliminary data.</text>
</comment>
<dbReference type="EMBL" id="JAAABI010000006">
    <property type="protein sequence ID" value="NAY93084.1"/>
    <property type="molecule type" value="Genomic_DNA"/>
</dbReference>
<dbReference type="AlphaFoldDB" id="A0A964WYX7"/>
<organism evidence="1 2">
    <name type="scientific">Flagellimonas ochracea</name>
    <dbReference type="NCBI Taxonomy" id="2696472"/>
    <lineage>
        <taxon>Bacteria</taxon>
        <taxon>Pseudomonadati</taxon>
        <taxon>Bacteroidota</taxon>
        <taxon>Flavobacteriia</taxon>
        <taxon>Flavobacteriales</taxon>
        <taxon>Flavobacteriaceae</taxon>
        <taxon>Flagellimonas</taxon>
    </lineage>
</organism>
<name>A0A964WYX7_9FLAO</name>
<evidence type="ECO:0000313" key="2">
    <source>
        <dbReference type="Proteomes" id="UP000667650"/>
    </source>
</evidence>
<proteinExistence type="predicted"/>
<accession>A0A964WYX7</accession>
<keyword evidence="2" id="KW-1185">Reference proteome</keyword>